<feature type="compositionally biased region" description="Basic and acidic residues" evidence="1">
    <location>
        <begin position="37"/>
        <end position="46"/>
    </location>
</feature>
<protein>
    <submittedName>
        <fullName evidence="2">Uncharacterized protein</fullName>
    </submittedName>
</protein>
<feature type="compositionally biased region" description="Polar residues" evidence="1">
    <location>
        <begin position="62"/>
        <end position="78"/>
    </location>
</feature>
<feature type="compositionally biased region" description="Polar residues" evidence="1">
    <location>
        <begin position="88"/>
        <end position="99"/>
    </location>
</feature>
<evidence type="ECO:0000313" key="3">
    <source>
        <dbReference type="Proteomes" id="UP001292094"/>
    </source>
</evidence>
<organism evidence="2 3">
    <name type="scientific">Petrolisthes manimaculis</name>
    <dbReference type="NCBI Taxonomy" id="1843537"/>
    <lineage>
        <taxon>Eukaryota</taxon>
        <taxon>Metazoa</taxon>
        <taxon>Ecdysozoa</taxon>
        <taxon>Arthropoda</taxon>
        <taxon>Crustacea</taxon>
        <taxon>Multicrustacea</taxon>
        <taxon>Malacostraca</taxon>
        <taxon>Eumalacostraca</taxon>
        <taxon>Eucarida</taxon>
        <taxon>Decapoda</taxon>
        <taxon>Pleocyemata</taxon>
        <taxon>Anomura</taxon>
        <taxon>Galatheoidea</taxon>
        <taxon>Porcellanidae</taxon>
        <taxon>Petrolisthes</taxon>
    </lineage>
</organism>
<name>A0AAE1U0N9_9EUCA</name>
<sequence>MKTGRNTQPHHSHIITRQEGLYYDPTRPTPTPHQSRVRSENKDSATQHDSFQNHSQSRENQIKTGTFCHSTRPHSNNTRAKEGDIVRLNTSSSNVTVPP</sequence>
<keyword evidence="3" id="KW-1185">Reference proteome</keyword>
<dbReference type="EMBL" id="JAWZYT010002798">
    <property type="protein sequence ID" value="KAK4301985.1"/>
    <property type="molecule type" value="Genomic_DNA"/>
</dbReference>
<reference evidence="2" key="1">
    <citation type="submission" date="2023-11" db="EMBL/GenBank/DDBJ databases">
        <title>Genome assemblies of two species of porcelain crab, Petrolisthes cinctipes and Petrolisthes manimaculis (Anomura: Porcellanidae).</title>
        <authorList>
            <person name="Angst P."/>
        </authorList>
    </citation>
    <scope>NUCLEOTIDE SEQUENCE</scope>
    <source>
        <strain evidence="2">PB745_02</strain>
        <tissue evidence="2">Gill</tissue>
    </source>
</reference>
<dbReference type="AlphaFoldDB" id="A0AAE1U0N9"/>
<comment type="caution">
    <text evidence="2">The sequence shown here is derived from an EMBL/GenBank/DDBJ whole genome shotgun (WGS) entry which is preliminary data.</text>
</comment>
<gene>
    <name evidence="2" type="ORF">Pmani_025898</name>
</gene>
<feature type="region of interest" description="Disordered" evidence="1">
    <location>
        <begin position="1"/>
        <end position="99"/>
    </location>
</feature>
<dbReference type="Proteomes" id="UP001292094">
    <property type="component" value="Unassembled WGS sequence"/>
</dbReference>
<accession>A0AAE1U0N9</accession>
<evidence type="ECO:0000256" key="1">
    <source>
        <dbReference type="SAM" id="MobiDB-lite"/>
    </source>
</evidence>
<evidence type="ECO:0000313" key="2">
    <source>
        <dbReference type="EMBL" id="KAK4301985.1"/>
    </source>
</evidence>
<proteinExistence type="predicted"/>